<keyword evidence="2" id="KW-1185">Reference proteome</keyword>
<gene>
    <name evidence="1" type="ORF">BABINDRAFT_124287</name>
</gene>
<name>A0A1E3QS63_9ASCO</name>
<organism evidence="1 2">
    <name type="scientific">Babjeviella inositovora NRRL Y-12698</name>
    <dbReference type="NCBI Taxonomy" id="984486"/>
    <lineage>
        <taxon>Eukaryota</taxon>
        <taxon>Fungi</taxon>
        <taxon>Dikarya</taxon>
        <taxon>Ascomycota</taxon>
        <taxon>Saccharomycotina</taxon>
        <taxon>Pichiomycetes</taxon>
        <taxon>Serinales incertae sedis</taxon>
        <taxon>Babjeviella</taxon>
    </lineage>
</organism>
<dbReference type="RefSeq" id="XP_018985806.1">
    <property type="nucleotide sequence ID" value="XM_019126966.1"/>
</dbReference>
<sequence length="108" mass="12750">MNYLPISCLRIADNSVENYVLQVYCVSFMVGETHYRPPFHSTLHFVQHRLHISFYACQKRPILLVQTLSLHFNIRHESPRPILSNRCFISSLPGIYCFYLSNLIIDYK</sequence>
<evidence type="ECO:0000313" key="1">
    <source>
        <dbReference type="EMBL" id="ODQ80478.1"/>
    </source>
</evidence>
<proteinExistence type="predicted"/>
<dbReference type="GeneID" id="30144820"/>
<accession>A0A1E3QS63</accession>
<dbReference type="EMBL" id="KV454429">
    <property type="protein sequence ID" value="ODQ80478.1"/>
    <property type="molecule type" value="Genomic_DNA"/>
</dbReference>
<dbReference type="Proteomes" id="UP000094336">
    <property type="component" value="Unassembled WGS sequence"/>
</dbReference>
<protein>
    <submittedName>
        <fullName evidence="1">Uncharacterized protein</fullName>
    </submittedName>
</protein>
<dbReference type="AlphaFoldDB" id="A0A1E3QS63"/>
<evidence type="ECO:0000313" key="2">
    <source>
        <dbReference type="Proteomes" id="UP000094336"/>
    </source>
</evidence>
<reference evidence="2" key="1">
    <citation type="submission" date="2016-05" db="EMBL/GenBank/DDBJ databases">
        <title>Comparative genomics of biotechnologically important yeasts.</title>
        <authorList>
            <consortium name="DOE Joint Genome Institute"/>
            <person name="Riley R."/>
            <person name="Haridas S."/>
            <person name="Wolfe K.H."/>
            <person name="Lopes M.R."/>
            <person name="Hittinger C.T."/>
            <person name="Goker M."/>
            <person name="Salamov A."/>
            <person name="Wisecaver J."/>
            <person name="Long T.M."/>
            <person name="Aerts A.L."/>
            <person name="Barry K."/>
            <person name="Choi C."/>
            <person name="Clum A."/>
            <person name="Coughlan A.Y."/>
            <person name="Deshpande S."/>
            <person name="Douglass A.P."/>
            <person name="Hanson S.J."/>
            <person name="Klenk H.-P."/>
            <person name="Labutti K."/>
            <person name="Lapidus A."/>
            <person name="Lindquist E."/>
            <person name="Lipzen A."/>
            <person name="Meier-Kolthoff J.P."/>
            <person name="Ohm R.A."/>
            <person name="Otillar R.P."/>
            <person name="Pangilinan J."/>
            <person name="Peng Y."/>
            <person name="Rokas A."/>
            <person name="Rosa C.A."/>
            <person name="Scheuner C."/>
            <person name="Sibirny A.A."/>
            <person name="Slot J.C."/>
            <person name="Stielow J.B."/>
            <person name="Sun H."/>
            <person name="Kurtzman C.P."/>
            <person name="Blackwell M."/>
            <person name="Grigoriev I.V."/>
            <person name="Jeffries T.W."/>
        </authorList>
    </citation>
    <scope>NUCLEOTIDE SEQUENCE [LARGE SCALE GENOMIC DNA]</scope>
    <source>
        <strain evidence="2">NRRL Y-12698</strain>
    </source>
</reference>